<reference evidence="1 2" key="2">
    <citation type="journal article" date="2016" name="Genome Announc.">
        <title>Complete Genome Sequences of Two Interactive Moderate Thermophiles, Paenibacillus napthalenovorans 32O-Y and Paenibacillus sp. 32O-W.</title>
        <authorList>
            <person name="Butler R.R.III."/>
            <person name="Wang J."/>
            <person name="Stark B.C."/>
            <person name="Pombert J.F."/>
        </authorList>
    </citation>
    <scope>NUCLEOTIDE SEQUENCE [LARGE SCALE GENOMIC DNA]</scope>
    <source>
        <strain evidence="1 2">32O-Y</strain>
    </source>
</reference>
<name>A0A0U2W0D8_9BACL</name>
<reference evidence="2" key="1">
    <citation type="submission" date="2015-12" db="EMBL/GenBank/DDBJ databases">
        <title>Complete genome sequences of two moderately thermophilic Paenibacillus species.</title>
        <authorList>
            <person name="Butler R.III."/>
            <person name="Wang J."/>
            <person name="Stark B.C."/>
            <person name="Pombert J.-F."/>
        </authorList>
    </citation>
    <scope>NUCLEOTIDE SEQUENCE [LARGE SCALE GENOMIC DNA]</scope>
    <source>
        <strain evidence="2">32O-Y</strain>
    </source>
</reference>
<evidence type="ECO:0000313" key="2">
    <source>
        <dbReference type="Proteomes" id="UP000061660"/>
    </source>
</evidence>
<protein>
    <submittedName>
        <fullName evidence="1">Uncharacterized protein</fullName>
    </submittedName>
</protein>
<dbReference type="PATRIC" id="fig|162209.4.peg.612"/>
<keyword evidence="2" id="KW-1185">Reference proteome</keyword>
<dbReference type="EMBL" id="CP013652">
    <property type="protein sequence ID" value="ALS20965.1"/>
    <property type="molecule type" value="Genomic_DNA"/>
</dbReference>
<sequence>MRRSLPSATGWLGAGISALAPIALRAQAFAWFAFIEFARKMSSNKLHFLKNKR</sequence>
<dbReference type="Proteomes" id="UP000061660">
    <property type="component" value="Chromosome"/>
</dbReference>
<organism evidence="1 2">
    <name type="scientific">Paenibacillus naphthalenovorans</name>
    <dbReference type="NCBI Taxonomy" id="162209"/>
    <lineage>
        <taxon>Bacteria</taxon>
        <taxon>Bacillati</taxon>
        <taxon>Bacillota</taxon>
        <taxon>Bacilli</taxon>
        <taxon>Bacillales</taxon>
        <taxon>Paenibacillaceae</taxon>
        <taxon>Paenibacillus</taxon>
    </lineage>
</organism>
<dbReference type="AlphaFoldDB" id="A0A0U2W0D8"/>
<proteinExistence type="predicted"/>
<dbReference type="KEGG" id="pnp:IJ22_05780"/>
<gene>
    <name evidence="1" type="ORF">IJ22_05780</name>
</gene>
<accession>A0A0U2W0D8</accession>
<evidence type="ECO:0000313" key="1">
    <source>
        <dbReference type="EMBL" id="ALS20965.1"/>
    </source>
</evidence>